<dbReference type="HAMAP" id="MF_00160">
    <property type="entry name" value="SerC_aminotrans_5"/>
    <property type="match status" value="1"/>
</dbReference>
<feature type="binding site" evidence="12">
    <location>
        <position position="174"/>
    </location>
    <ligand>
        <name>pyridoxal 5'-phosphate</name>
        <dbReference type="ChEBI" id="CHEBI:597326"/>
    </ligand>
</feature>
<dbReference type="InterPro" id="IPR015421">
    <property type="entry name" value="PyrdxlP-dep_Trfase_major"/>
</dbReference>
<keyword evidence="8 12" id="KW-0664">Pyridoxine biosynthesis</keyword>
<dbReference type="STRING" id="1123510.GCA_000620025_02289"/>
<feature type="binding site" evidence="12">
    <location>
        <position position="150"/>
    </location>
    <ligand>
        <name>pyridoxal 5'-phosphate</name>
        <dbReference type="ChEBI" id="CHEBI:597326"/>
    </ligand>
</feature>
<comment type="cofactor">
    <cofactor evidence="12">
        <name>pyridoxal 5'-phosphate</name>
        <dbReference type="ChEBI" id="CHEBI:597326"/>
    </cofactor>
    <text evidence="12">Binds 1 pyridoxal phosphate per subunit.</text>
</comment>
<dbReference type="EMBL" id="AP018933">
    <property type="protein sequence ID" value="BBG29701.1"/>
    <property type="molecule type" value="Genomic_DNA"/>
</dbReference>
<evidence type="ECO:0000256" key="7">
    <source>
        <dbReference type="ARBA" id="ARBA00022898"/>
    </source>
</evidence>
<dbReference type="GO" id="GO:0005737">
    <property type="term" value="C:cytoplasm"/>
    <property type="evidence" value="ECO:0007669"/>
    <property type="project" value="UniProtKB-SubCell"/>
</dbReference>
<evidence type="ECO:0000256" key="11">
    <source>
        <dbReference type="ARBA" id="ARBA00049007"/>
    </source>
</evidence>
<feature type="binding site" evidence="12">
    <location>
        <position position="100"/>
    </location>
    <ligand>
        <name>pyridoxal 5'-phosphate</name>
        <dbReference type="ChEBI" id="CHEBI:597326"/>
    </ligand>
</feature>
<comment type="catalytic activity">
    <reaction evidence="11 12 13">
        <text>O-phospho-L-serine + 2-oxoglutarate = 3-phosphooxypyruvate + L-glutamate</text>
        <dbReference type="Rhea" id="RHEA:14329"/>
        <dbReference type="ChEBI" id="CHEBI:16810"/>
        <dbReference type="ChEBI" id="CHEBI:18110"/>
        <dbReference type="ChEBI" id="CHEBI:29985"/>
        <dbReference type="ChEBI" id="CHEBI:57524"/>
        <dbReference type="EC" id="2.6.1.52"/>
    </reaction>
</comment>
<protein>
    <recommendedName>
        <fullName evidence="12">Phosphoserine aminotransferase</fullName>
        <ecNumber evidence="12">2.6.1.52</ecNumber>
    </recommendedName>
    <alternativeName>
        <fullName evidence="12">Phosphohydroxythreonine aminotransferase</fullName>
        <shortName evidence="12">PSAT</shortName>
    </alternativeName>
</protein>
<dbReference type="Gene3D" id="3.40.640.10">
    <property type="entry name" value="Type I PLP-dependent aspartate aminotransferase-like (Major domain)"/>
    <property type="match status" value="1"/>
</dbReference>
<dbReference type="KEGG" id="zpl:ZBT109_0928"/>
<comment type="pathway">
    <text evidence="1 12">Cofactor biosynthesis; pyridoxine 5'-phosphate biosynthesis; pyridoxine 5'-phosphate from D-erythrose 4-phosphate: step 3/5.</text>
</comment>
<evidence type="ECO:0000256" key="5">
    <source>
        <dbReference type="ARBA" id="ARBA00022605"/>
    </source>
</evidence>
<keyword evidence="5 12" id="KW-0028">Amino-acid biosynthesis</keyword>
<feature type="modified residue" description="N6-(pyridoxal phosphate)lysine" evidence="12">
    <location>
        <position position="198"/>
    </location>
</feature>
<evidence type="ECO:0000256" key="9">
    <source>
        <dbReference type="ARBA" id="ARBA00023299"/>
    </source>
</evidence>
<keyword evidence="4 12" id="KW-0032">Aminotransferase</keyword>
<keyword evidence="9 12" id="KW-0718">Serine biosynthesis</keyword>
<dbReference type="NCBIfam" id="NF003764">
    <property type="entry name" value="PRK05355.1"/>
    <property type="match status" value="1"/>
</dbReference>
<dbReference type="OrthoDB" id="9809412at2"/>
<evidence type="ECO:0000256" key="10">
    <source>
        <dbReference type="ARBA" id="ARBA00047630"/>
    </source>
</evidence>
<comment type="caution">
    <text evidence="12">Lacks conserved residue(s) required for the propagation of feature annotation.</text>
</comment>
<evidence type="ECO:0000313" key="15">
    <source>
        <dbReference type="EMBL" id="BBG29701.1"/>
    </source>
</evidence>
<proteinExistence type="inferred from homology"/>
<evidence type="ECO:0000313" key="16">
    <source>
        <dbReference type="Proteomes" id="UP000267342"/>
    </source>
</evidence>
<comment type="function">
    <text evidence="12">Catalyzes the reversible conversion of 3-phosphohydroxypyruvate to phosphoserine and of 3-hydroxy-2-oxo-4-phosphonooxybutanoate to phosphohydroxythreonine.</text>
</comment>
<comment type="subunit">
    <text evidence="12">Homodimer.</text>
</comment>
<evidence type="ECO:0000259" key="14">
    <source>
        <dbReference type="Pfam" id="PF00266"/>
    </source>
</evidence>
<dbReference type="PIRSF" id="PIRSF000525">
    <property type="entry name" value="SerC"/>
    <property type="match status" value="1"/>
</dbReference>
<dbReference type="PANTHER" id="PTHR43247:SF1">
    <property type="entry name" value="PHOSPHOSERINE AMINOTRANSFERASE"/>
    <property type="match status" value="1"/>
</dbReference>
<dbReference type="InterPro" id="IPR022278">
    <property type="entry name" value="Pser_aminoTfrase"/>
</dbReference>
<feature type="binding site" evidence="12">
    <location>
        <begin position="75"/>
        <end position="76"/>
    </location>
    <ligand>
        <name>pyridoxal 5'-phosphate</name>
        <dbReference type="ChEBI" id="CHEBI:597326"/>
    </ligand>
</feature>
<organism evidence="15 16">
    <name type="scientific">Zymobacter palmae</name>
    <dbReference type="NCBI Taxonomy" id="33074"/>
    <lineage>
        <taxon>Bacteria</taxon>
        <taxon>Pseudomonadati</taxon>
        <taxon>Pseudomonadota</taxon>
        <taxon>Gammaproteobacteria</taxon>
        <taxon>Oceanospirillales</taxon>
        <taxon>Halomonadaceae</taxon>
        <taxon>Zymobacter group</taxon>
        <taxon>Zymobacter</taxon>
    </lineage>
</organism>
<dbReference type="Pfam" id="PF00266">
    <property type="entry name" value="Aminotran_5"/>
    <property type="match status" value="1"/>
</dbReference>
<comment type="pathway">
    <text evidence="2 12 13">Amino-acid biosynthesis; L-serine biosynthesis; L-serine from 3-phospho-D-glycerate: step 2/3.</text>
</comment>
<keyword evidence="7 12" id="KW-0663">Pyridoxal phosphate</keyword>
<sequence length="363" mass="39535">MRHYNFSPGPATLPEAVLEQAQEELLDFHGLGASVMEISHRGPDFMALAEQAEADLRELMGIPDNYRVLFLSGGASTQFASAPLNLAAQGRPNIIDSGIWSSKAIDEAKRLTGVHVAASTKDGNYARAPLQDELVISDDAAYLHYTDNETIGGVQFDYIPQAIIGGQDVPVICDMSSSIMGREMDVSKFGMIYAGAQKNIGPAGITLVIVRDDLLARAPKAGIPTMLDYRTMVKTDSMYNTPPTFAWYLCGLVFQWMKRQGGIPAIAEINQRKAAKLYAAIDNSDFYSNPVELRHRSITNVPFILADESLNARFLAESKAAGLLNLKGHRSVGGMRASLYNAMPEAGVDALVDFMKAFERDHG</sequence>
<dbReference type="CDD" id="cd00611">
    <property type="entry name" value="PSAT_like"/>
    <property type="match status" value="1"/>
</dbReference>
<comment type="subcellular location">
    <subcellularLocation>
        <location evidence="12">Cytoplasm</location>
    </subcellularLocation>
</comment>
<dbReference type="NCBIfam" id="TIGR01364">
    <property type="entry name" value="serC_1"/>
    <property type="match status" value="1"/>
</dbReference>
<dbReference type="Proteomes" id="UP000267342">
    <property type="component" value="Chromosome"/>
</dbReference>
<dbReference type="FunFam" id="3.90.1150.10:FF:000006">
    <property type="entry name" value="Phosphoserine aminotransferase"/>
    <property type="match status" value="1"/>
</dbReference>
<dbReference type="InterPro" id="IPR015424">
    <property type="entry name" value="PyrdxlP-dep_Trfase"/>
</dbReference>
<comment type="catalytic activity">
    <reaction evidence="10 12">
        <text>4-(phosphooxy)-L-threonine + 2-oxoglutarate = (R)-3-hydroxy-2-oxo-4-phosphooxybutanoate + L-glutamate</text>
        <dbReference type="Rhea" id="RHEA:16573"/>
        <dbReference type="ChEBI" id="CHEBI:16810"/>
        <dbReference type="ChEBI" id="CHEBI:29985"/>
        <dbReference type="ChEBI" id="CHEBI:58452"/>
        <dbReference type="ChEBI" id="CHEBI:58538"/>
        <dbReference type="EC" id="2.6.1.52"/>
    </reaction>
</comment>
<feature type="domain" description="Aminotransferase class V" evidence="14">
    <location>
        <begin position="4"/>
        <end position="351"/>
    </location>
</feature>
<dbReference type="GO" id="GO:0006564">
    <property type="term" value="P:L-serine biosynthetic process"/>
    <property type="evidence" value="ECO:0007669"/>
    <property type="project" value="UniProtKB-UniRule"/>
</dbReference>
<reference evidence="15 16" key="1">
    <citation type="submission" date="2018-09" db="EMBL/GenBank/DDBJ databases">
        <title>Zymobacter palmae IAM14233 (=T109) whole genome analysis.</title>
        <authorList>
            <person name="Yanase H."/>
        </authorList>
    </citation>
    <scope>NUCLEOTIDE SEQUENCE [LARGE SCALE GENOMIC DNA]</scope>
    <source>
        <strain evidence="15 16">IAM14233</strain>
    </source>
</reference>
<feature type="binding site" evidence="12">
    <location>
        <position position="197"/>
    </location>
    <ligand>
        <name>pyridoxal 5'-phosphate</name>
        <dbReference type="ChEBI" id="CHEBI:597326"/>
    </ligand>
</feature>
<evidence type="ECO:0000256" key="8">
    <source>
        <dbReference type="ARBA" id="ARBA00023096"/>
    </source>
</evidence>
<dbReference type="UniPathway" id="UPA00244">
    <property type="reaction ID" value="UER00311"/>
</dbReference>
<evidence type="ECO:0000256" key="12">
    <source>
        <dbReference type="HAMAP-Rule" id="MF_00160"/>
    </source>
</evidence>
<feature type="binding site" evidence="12">
    <location>
        <position position="41"/>
    </location>
    <ligand>
        <name>L-glutamate</name>
        <dbReference type="ChEBI" id="CHEBI:29985"/>
    </ligand>
</feature>
<evidence type="ECO:0000256" key="1">
    <source>
        <dbReference type="ARBA" id="ARBA00004915"/>
    </source>
</evidence>
<dbReference type="PROSITE" id="PS00595">
    <property type="entry name" value="AA_TRANSFER_CLASS_5"/>
    <property type="match status" value="1"/>
</dbReference>
<dbReference type="RefSeq" id="WP_038278379.1">
    <property type="nucleotide sequence ID" value="NZ_AP018933.1"/>
</dbReference>
<dbReference type="InterPro" id="IPR020578">
    <property type="entry name" value="Aminotrans_V_PyrdxlP_BS"/>
</dbReference>
<dbReference type="SUPFAM" id="SSF53383">
    <property type="entry name" value="PLP-dependent transferases"/>
    <property type="match status" value="1"/>
</dbReference>
<dbReference type="GO" id="GO:0004648">
    <property type="term" value="F:O-phospho-L-serine:2-oxoglutarate aminotransferase activity"/>
    <property type="evidence" value="ECO:0007669"/>
    <property type="project" value="UniProtKB-UniRule"/>
</dbReference>
<evidence type="ECO:0000256" key="6">
    <source>
        <dbReference type="ARBA" id="ARBA00022679"/>
    </source>
</evidence>
<gene>
    <name evidence="12" type="primary">serC</name>
    <name evidence="15" type="ORF">ZBT109_0928</name>
</gene>
<evidence type="ECO:0000256" key="3">
    <source>
        <dbReference type="ARBA" id="ARBA00006904"/>
    </source>
</evidence>
<comment type="similarity">
    <text evidence="3 12">Belongs to the class-V pyridoxal-phosphate-dependent aminotransferase family. SerC subfamily.</text>
</comment>
<evidence type="ECO:0000256" key="13">
    <source>
        <dbReference type="RuleBase" id="RU004505"/>
    </source>
</evidence>
<dbReference type="AlphaFoldDB" id="A0A348HDJ9"/>
<feature type="binding site" evidence="12">
    <location>
        <begin position="240"/>
        <end position="241"/>
    </location>
    <ligand>
        <name>pyridoxal 5'-phosphate</name>
        <dbReference type="ChEBI" id="CHEBI:597326"/>
    </ligand>
</feature>
<keyword evidence="12" id="KW-0963">Cytoplasm</keyword>
<evidence type="ECO:0000256" key="4">
    <source>
        <dbReference type="ARBA" id="ARBA00022576"/>
    </source>
</evidence>
<dbReference type="PANTHER" id="PTHR43247">
    <property type="entry name" value="PHOSPHOSERINE AMINOTRANSFERASE"/>
    <property type="match status" value="1"/>
</dbReference>
<dbReference type="UniPathway" id="UPA00135">
    <property type="reaction ID" value="UER00197"/>
</dbReference>
<dbReference type="InterPro" id="IPR000192">
    <property type="entry name" value="Aminotrans_V_dom"/>
</dbReference>
<keyword evidence="6 12" id="KW-0808">Transferase</keyword>
<dbReference type="InterPro" id="IPR015422">
    <property type="entry name" value="PyrdxlP-dep_Trfase_small"/>
</dbReference>
<dbReference type="GO" id="GO:0008615">
    <property type="term" value="P:pyridoxine biosynthetic process"/>
    <property type="evidence" value="ECO:0007669"/>
    <property type="project" value="UniProtKB-UniRule"/>
</dbReference>
<dbReference type="FunFam" id="3.40.640.10:FF:000010">
    <property type="entry name" value="Phosphoserine aminotransferase"/>
    <property type="match status" value="1"/>
</dbReference>
<evidence type="ECO:0000256" key="2">
    <source>
        <dbReference type="ARBA" id="ARBA00005099"/>
    </source>
</evidence>
<accession>A0A348HDJ9</accession>
<dbReference type="GO" id="GO:0030170">
    <property type="term" value="F:pyridoxal phosphate binding"/>
    <property type="evidence" value="ECO:0007669"/>
    <property type="project" value="UniProtKB-UniRule"/>
</dbReference>
<dbReference type="EC" id="2.6.1.52" evidence="12"/>
<keyword evidence="16" id="KW-1185">Reference proteome</keyword>
<name>A0A348HDJ9_9GAMM</name>
<dbReference type="Gene3D" id="3.90.1150.10">
    <property type="entry name" value="Aspartate Aminotransferase, domain 1"/>
    <property type="match status" value="1"/>
</dbReference>